<name>A0AB40D2U6_DIOCR</name>
<dbReference type="PANTHER" id="PTHR31791:SF41">
    <property type="entry name" value="FRIGIDA-LIKE PROTEIN"/>
    <property type="match status" value="1"/>
</dbReference>
<organism evidence="7 8">
    <name type="scientific">Dioscorea cayennensis subsp. rotundata</name>
    <name type="common">White Guinea yam</name>
    <name type="synonym">Dioscorea rotundata</name>
    <dbReference type="NCBI Taxonomy" id="55577"/>
    <lineage>
        <taxon>Eukaryota</taxon>
        <taxon>Viridiplantae</taxon>
        <taxon>Streptophyta</taxon>
        <taxon>Embryophyta</taxon>
        <taxon>Tracheophyta</taxon>
        <taxon>Spermatophyta</taxon>
        <taxon>Magnoliopsida</taxon>
        <taxon>Liliopsida</taxon>
        <taxon>Dioscoreales</taxon>
        <taxon>Dioscoreaceae</taxon>
        <taxon>Dioscorea</taxon>
    </lineage>
</organism>
<dbReference type="Proteomes" id="UP001515500">
    <property type="component" value="Chromosome 19"/>
</dbReference>
<gene>
    <name evidence="8" type="primary">LOC120283388</name>
</gene>
<keyword evidence="3 4" id="KW-0287">Flowering</keyword>
<reference evidence="8" key="1">
    <citation type="submission" date="2025-08" db="UniProtKB">
        <authorList>
            <consortium name="RefSeq"/>
        </authorList>
    </citation>
    <scope>IDENTIFICATION</scope>
</reference>
<evidence type="ECO:0000313" key="7">
    <source>
        <dbReference type="Proteomes" id="UP001515500"/>
    </source>
</evidence>
<keyword evidence="7" id="KW-1185">Reference proteome</keyword>
<keyword evidence="4" id="KW-0217">Developmental protein</keyword>
<evidence type="ECO:0000256" key="6">
    <source>
        <dbReference type="SAM" id="MobiDB-lite"/>
    </source>
</evidence>
<dbReference type="GeneID" id="120283388"/>
<proteinExistence type="inferred from homology"/>
<feature type="region of interest" description="Disordered" evidence="6">
    <location>
        <begin position="118"/>
        <end position="142"/>
    </location>
</feature>
<dbReference type="RefSeq" id="XP_039145997.1">
    <property type="nucleotide sequence ID" value="XM_039290063.1"/>
</dbReference>
<evidence type="ECO:0000256" key="4">
    <source>
        <dbReference type="RuleBase" id="RU364012"/>
    </source>
</evidence>
<evidence type="ECO:0000313" key="8">
    <source>
        <dbReference type="RefSeq" id="XP_039145997.1"/>
    </source>
</evidence>
<comment type="similarity">
    <text evidence="1 4">Belongs to the Frigida family.</text>
</comment>
<protein>
    <recommendedName>
        <fullName evidence="4">FRIGIDA-like protein</fullName>
    </recommendedName>
</protein>
<dbReference type="PANTHER" id="PTHR31791">
    <property type="entry name" value="FRIGIDA-LIKE PROTEIN 3-RELATED"/>
    <property type="match status" value="1"/>
</dbReference>
<accession>A0AB40D2U6</accession>
<dbReference type="GO" id="GO:0030154">
    <property type="term" value="P:cell differentiation"/>
    <property type="evidence" value="ECO:0007669"/>
    <property type="project" value="UniProtKB-KW"/>
</dbReference>
<dbReference type="Pfam" id="PF07899">
    <property type="entry name" value="Frigida"/>
    <property type="match status" value="1"/>
</dbReference>
<sequence length="484" mass="54935">MAESEEAVACIDSMNETVLKFLSALDELDSRKNPSLQSKIPVESSKECVQKLQKFFQKEFRQLEEKENFFEEMKSEIQEVLAEREATIADRERTLLDRLQEMKDISVSALVEACKKRKMAPPMKSGSELGPPRGSHKSEKVAEAKDNEVMTLHELKQFCKKMDVEGVLRYVTCKWKHFNLCSYYEELSSAIKSAPQPARLVLNILESLLFPSIPSGSIAKGKDISPNIKFKACLVLIESLVFRHGRQKYYEIKNQAKAIARKWKATLGHVDLNSWYVNKLQAQGLVQLLVTYGITAEFDENELCKLVLAIPNAKRASVLCQSLGLAHRVPEVVEALVNSGKQIPAIHFIFAFDLGKSYPPIYLLEDYLNSVRSKAHLKVQTDGAAGVKNANNEELVALRNVVWCAREYELQREYNLDPLQTRIMQLEDAKAKKRKVAEDAAKNSVKRARVDDYRSHAHKRPANDQEPSLFMLQSNKYPVKISSC</sequence>
<keyword evidence="2 4" id="KW-0221">Differentiation</keyword>
<feature type="region of interest" description="Disordered" evidence="6">
    <location>
        <begin position="435"/>
        <end position="468"/>
    </location>
</feature>
<evidence type="ECO:0000256" key="2">
    <source>
        <dbReference type="ARBA" id="ARBA00022782"/>
    </source>
</evidence>
<evidence type="ECO:0000256" key="5">
    <source>
        <dbReference type="SAM" id="Coils"/>
    </source>
</evidence>
<feature type="coiled-coil region" evidence="5">
    <location>
        <begin position="63"/>
        <end position="90"/>
    </location>
</feature>
<dbReference type="InterPro" id="IPR012474">
    <property type="entry name" value="Frigida"/>
</dbReference>
<evidence type="ECO:0000256" key="3">
    <source>
        <dbReference type="ARBA" id="ARBA00023089"/>
    </source>
</evidence>
<dbReference type="GO" id="GO:0009908">
    <property type="term" value="P:flower development"/>
    <property type="evidence" value="ECO:0007669"/>
    <property type="project" value="UniProtKB-KW"/>
</dbReference>
<keyword evidence="5" id="KW-0175">Coiled coil</keyword>
<evidence type="ECO:0000256" key="1">
    <source>
        <dbReference type="ARBA" id="ARBA00008956"/>
    </source>
</evidence>
<dbReference type="AlphaFoldDB" id="A0AB40D2U6"/>